<keyword evidence="6 14" id="KW-0732">Signal</keyword>
<dbReference type="GO" id="GO:0008061">
    <property type="term" value="F:chitin binding"/>
    <property type="evidence" value="ECO:0007669"/>
    <property type="project" value="UniProtKB-KW"/>
</dbReference>
<dbReference type="STRING" id="578455.G2R0I7"/>
<evidence type="ECO:0000259" key="15">
    <source>
        <dbReference type="PROSITE" id="PS51164"/>
    </source>
</evidence>
<dbReference type="HOGENOM" id="CLU_007818_1_1_1"/>
<evidence type="ECO:0000256" key="10">
    <source>
        <dbReference type="ARBA" id="ARBA00023295"/>
    </source>
</evidence>
<proteinExistence type="inferred from homology"/>
<dbReference type="RefSeq" id="XP_003652791.1">
    <property type="nucleotide sequence ID" value="XM_003652743.1"/>
</dbReference>
<accession>G2R0I7</accession>
<dbReference type="InterPro" id="IPR017853">
    <property type="entry name" value="GH"/>
</dbReference>
<dbReference type="GO" id="GO:0000272">
    <property type="term" value="P:polysaccharide catabolic process"/>
    <property type="evidence" value="ECO:0007669"/>
    <property type="project" value="UniProtKB-KW"/>
</dbReference>
<comment type="similarity">
    <text evidence="12">Belongs to the glycosyl hydrolase 18 family. Chitinase class III subfamily.</text>
</comment>
<dbReference type="InterPro" id="IPR050542">
    <property type="entry name" value="Glycosyl_Hydrlase18_Chitinase"/>
</dbReference>
<dbReference type="OrthoDB" id="2425929at2759"/>
<evidence type="ECO:0000313" key="18">
    <source>
        <dbReference type="Proteomes" id="UP000008181"/>
    </source>
</evidence>
<name>G2R0I7_THETT</name>
<evidence type="ECO:0000256" key="14">
    <source>
        <dbReference type="SAM" id="SignalP"/>
    </source>
</evidence>
<dbReference type="CDD" id="cd02877">
    <property type="entry name" value="GH18_hevamine_XipI_class_III"/>
    <property type="match status" value="1"/>
</dbReference>
<dbReference type="InterPro" id="IPR045321">
    <property type="entry name" value="Cts1-like"/>
</dbReference>
<evidence type="ECO:0000256" key="7">
    <source>
        <dbReference type="ARBA" id="ARBA00022801"/>
    </source>
</evidence>
<comment type="subcellular location">
    <subcellularLocation>
        <location evidence="2">Secreted</location>
    </subcellularLocation>
</comment>
<evidence type="ECO:0000256" key="12">
    <source>
        <dbReference type="ARBA" id="ARBA00025727"/>
    </source>
</evidence>
<protein>
    <recommendedName>
        <fullName evidence="3">chitinase</fullName>
        <ecNumber evidence="3">3.2.1.14</ecNumber>
    </recommendedName>
</protein>
<evidence type="ECO:0000259" key="16">
    <source>
        <dbReference type="PROSITE" id="PS51910"/>
    </source>
</evidence>
<feature type="domain" description="CBM1" evidence="15">
    <location>
        <begin position="355"/>
        <end position="391"/>
    </location>
</feature>
<dbReference type="GO" id="GO:0006032">
    <property type="term" value="P:chitin catabolic process"/>
    <property type="evidence" value="ECO:0007669"/>
    <property type="project" value="UniProtKB-KW"/>
</dbReference>
<keyword evidence="9" id="KW-0119">Carbohydrate metabolism</keyword>
<evidence type="ECO:0000256" key="4">
    <source>
        <dbReference type="ARBA" id="ARBA00022525"/>
    </source>
</evidence>
<keyword evidence="7 13" id="KW-0378">Hydrolase</keyword>
<dbReference type="GeneID" id="11517126"/>
<keyword evidence="4" id="KW-0964">Secreted</keyword>
<dbReference type="GO" id="GO:0005576">
    <property type="term" value="C:extracellular region"/>
    <property type="evidence" value="ECO:0007669"/>
    <property type="project" value="UniProtKB-SubCell"/>
</dbReference>
<dbReference type="SUPFAM" id="SSF51445">
    <property type="entry name" value="(Trans)glycosidases"/>
    <property type="match status" value="1"/>
</dbReference>
<evidence type="ECO:0000256" key="2">
    <source>
        <dbReference type="ARBA" id="ARBA00004613"/>
    </source>
</evidence>
<dbReference type="Pfam" id="PF00734">
    <property type="entry name" value="CBM_1"/>
    <property type="match status" value="1"/>
</dbReference>
<dbReference type="InterPro" id="IPR001223">
    <property type="entry name" value="Glyco_hydro18_cat"/>
</dbReference>
<dbReference type="EC" id="3.2.1.14" evidence="3"/>
<comment type="catalytic activity">
    <reaction evidence="1">
        <text>Random endo-hydrolysis of N-acetyl-beta-D-glucosaminide (1-&gt;4)-beta-linkages in chitin and chitodextrins.</text>
        <dbReference type="EC" id="3.2.1.14"/>
    </reaction>
</comment>
<dbReference type="SUPFAM" id="SSF57180">
    <property type="entry name" value="Cellulose-binding domain"/>
    <property type="match status" value="1"/>
</dbReference>
<dbReference type="PROSITE" id="PS51164">
    <property type="entry name" value="CBM1_2"/>
    <property type="match status" value="1"/>
</dbReference>
<dbReference type="PROSITE" id="PS51910">
    <property type="entry name" value="GH18_2"/>
    <property type="match status" value="1"/>
</dbReference>
<dbReference type="Gene3D" id="3.20.20.80">
    <property type="entry name" value="Glycosidases"/>
    <property type="match status" value="1"/>
</dbReference>
<dbReference type="GO" id="GO:0008843">
    <property type="term" value="F:endochitinase activity"/>
    <property type="evidence" value="ECO:0007669"/>
    <property type="project" value="UniProtKB-EC"/>
</dbReference>
<keyword evidence="10 13" id="KW-0326">Glycosidase</keyword>
<keyword evidence="5" id="KW-0147">Chitin-binding</keyword>
<dbReference type="FunFam" id="3.20.20.80:FF:000145">
    <property type="entry name" value="Class III chitinase, putative"/>
    <property type="match status" value="1"/>
</dbReference>
<evidence type="ECO:0000256" key="11">
    <source>
        <dbReference type="ARBA" id="ARBA00023326"/>
    </source>
</evidence>
<evidence type="ECO:0000313" key="17">
    <source>
        <dbReference type="EMBL" id="AEO66455.1"/>
    </source>
</evidence>
<dbReference type="InterPro" id="IPR001579">
    <property type="entry name" value="Glyco_hydro_18_chit_AS"/>
</dbReference>
<dbReference type="PANTHER" id="PTHR45708:SF49">
    <property type="entry name" value="ENDOCHITINASE"/>
    <property type="match status" value="1"/>
</dbReference>
<dbReference type="SMART" id="SM00236">
    <property type="entry name" value="fCBD"/>
    <property type="match status" value="1"/>
</dbReference>
<evidence type="ECO:0000256" key="1">
    <source>
        <dbReference type="ARBA" id="ARBA00000822"/>
    </source>
</evidence>
<keyword evidence="11" id="KW-0624">Polysaccharide degradation</keyword>
<feature type="signal peptide" evidence="14">
    <location>
        <begin position="1"/>
        <end position="23"/>
    </location>
</feature>
<evidence type="ECO:0000256" key="9">
    <source>
        <dbReference type="ARBA" id="ARBA00023277"/>
    </source>
</evidence>
<evidence type="ECO:0000256" key="13">
    <source>
        <dbReference type="RuleBase" id="RU000489"/>
    </source>
</evidence>
<feature type="chain" id="PRO_5003436128" description="chitinase" evidence="14">
    <location>
        <begin position="24"/>
        <end position="391"/>
    </location>
</feature>
<dbReference type="PROSITE" id="PS01095">
    <property type="entry name" value="GH18_1"/>
    <property type="match status" value="1"/>
</dbReference>
<dbReference type="Proteomes" id="UP000008181">
    <property type="component" value="Chromosome 2"/>
</dbReference>
<dbReference type="PANTHER" id="PTHR45708">
    <property type="entry name" value="ENDOCHITINASE"/>
    <property type="match status" value="1"/>
</dbReference>
<dbReference type="Pfam" id="PF00704">
    <property type="entry name" value="Glyco_hydro_18"/>
    <property type="match status" value="1"/>
</dbReference>
<organism evidence="17 18">
    <name type="scientific">Thermothielavioides terrestris (strain ATCC 38088 / NRRL 8126)</name>
    <name type="common">Thielavia terrestris</name>
    <dbReference type="NCBI Taxonomy" id="578455"/>
    <lineage>
        <taxon>Eukaryota</taxon>
        <taxon>Fungi</taxon>
        <taxon>Dikarya</taxon>
        <taxon>Ascomycota</taxon>
        <taxon>Pezizomycotina</taxon>
        <taxon>Sordariomycetes</taxon>
        <taxon>Sordariomycetidae</taxon>
        <taxon>Sordariales</taxon>
        <taxon>Chaetomiaceae</taxon>
        <taxon>Thermothielavioides</taxon>
        <taxon>Thermothielavioides terrestris</taxon>
    </lineage>
</organism>
<dbReference type="InterPro" id="IPR000254">
    <property type="entry name" value="CBD"/>
</dbReference>
<dbReference type="InterPro" id="IPR035971">
    <property type="entry name" value="CBD_sf"/>
</dbReference>
<evidence type="ECO:0000256" key="5">
    <source>
        <dbReference type="ARBA" id="ARBA00022669"/>
    </source>
</evidence>
<keyword evidence="18" id="KW-1185">Reference proteome</keyword>
<reference evidence="17 18" key="1">
    <citation type="journal article" date="2011" name="Nat. Biotechnol.">
        <title>Comparative genomic analysis of the thermophilic biomass-degrading fungi Myceliophthora thermophila and Thielavia terrestris.</title>
        <authorList>
            <person name="Berka R.M."/>
            <person name="Grigoriev I.V."/>
            <person name="Otillar R."/>
            <person name="Salamov A."/>
            <person name="Grimwood J."/>
            <person name="Reid I."/>
            <person name="Ishmael N."/>
            <person name="John T."/>
            <person name="Darmond C."/>
            <person name="Moisan M.-C."/>
            <person name="Henrissat B."/>
            <person name="Coutinho P.M."/>
            <person name="Lombard V."/>
            <person name="Natvig D.O."/>
            <person name="Lindquist E."/>
            <person name="Schmutz J."/>
            <person name="Lucas S."/>
            <person name="Harris P."/>
            <person name="Powlowski J."/>
            <person name="Bellemare A."/>
            <person name="Taylor D."/>
            <person name="Butler G."/>
            <person name="de Vries R.P."/>
            <person name="Allijn I.E."/>
            <person name="van den Brink J."/>
            <person name="Ushinsky S."/>
            <person name="Storms R."/>
            <person name="Powell A.J."/>
            <person name="Paulsen I.T."/>
            <person name="Elbourne L.D.H."/>
            <person name="Baker S.E."/>
            <person name="Magnuson J."/>
            <person name="LaBoissiere S."/>
            <person name="Clutterbuck A.J."/>
            <person name="Martinez D."/>
            <person name="Wogulis M."/>
            <person name="de Leon A.L."/>
            <person name="Rey M.W."/>
            <person name="Tsang A."/>
        </authorList>
    </citation>
    <scope>NUCLEOTIDE SEQUENCE [LARGE SCALE GENOMIC DNA]</scope>
    <source>
        <strain evidence="18">ATCC 38088 / NRRL 8126</strain>
    </source>
</reference>
<sequence>MAISHTSIVALCGCIFLLPGVLAGFNPSATDNIAIYWGQNSINRAGGQQRLSSYCSSTPFNIIPLAFLTSIKNPTSLNFANAGDNCTTFPGTQLLQCPQIEEDIQTCQSLGKTILLSIGGATYTEGGFTSADEATTWANTLWSMFGPPTSDSSVLRPFGSATVDGFDFDFEATTANLAPFAAALRANMDAASSSGGRRFYLSAAPQCPFPDAAMGEALSSVAFDFVSVQFYNNYCGATSYVSGAGGPGNFNFETWDNWAKTVSPNPNVKVLLGLPGSATAAGSGYVSGQQLTNVIDYSRGFSSFGGVMLWDMSQVYGNAGFLDSVVSALGGQLPSKTTTPTTLTTATATSAPTGSLVPQWGQCGGTGYQGPTQCQPPYQCVSVGPWWSQCE</sequence>
<keyword evidence="8" id="KW-0146">Chitin degradation</keyword>
<evidence type="ECO:0000256" key="8">
    <source>
        <dbReference type="ARBA" id="ARBA00023024"/>
    </source>
</evidence>
<feature type="domain" description="GH18" evidence="16">
    <location>
        <begin position="31"/>
        <end position="332"/>
    </location>
</feature>
<evidence type="ECO:0000256" key="3">
    <source>
        <dbReference type="ARBA" id="ARBA00012729"/>
    </source>
</evidence>
<dbReference type="AlphaFoldDB" id="G2R0I7"/>
<dbReference type="KEGG" id="ttt:THITE_35493"/>
<dbReference type="GO" id="GO:0030248">
    <property type="term" value="F:cellulose binding"/>
    <property type="evidence" value="ECO:0007669"/>
    <property type="project" value="InterPro"/>
</dbReference>
<dbReference type="EMBL" id="CP003010">
    <property type="protein sequence ID" value="AEO66455.1"/>
    <property type="molecule type" value="Genomic_DNA"/>
</dbReference>
<dbReference type="PROSITE" id="PS00562">
    <property type="entry name" value="CBM1_1"/>
    <property type="match status" value="1"/>
</dbReference>
<gene>
    <name evidence="17" type="ORF">THITE_35493</name>
</gene>
<evidence type="ECO:0000256" key="6">
    <source>
        <dbReference type="ARBA" id="ARBA00022729"/>
    </source>
</evidence>
<dbReference type="eggNOG" id="KOG4701">
    <property type="taxonomic scope" value="Eukaryota"/>
</dbReference>